<keyword evidence="1" id="KW-0732">Signal</keyword>
<protein>
    <recommendedName>
        <fullName evidence="4">Porin domain-containing protein</fullName>
    </recommendedName>
</protein>
<dbReference type="Proteomes" id="UP000177309">
    <property type="component" value="Unassembled WGS sequence"/>
</dbReference>
<accession>A0A1F4TM25</accession>
<evidence type="ECO:0000313" key="2">
    <source>
        <dbReference type="EMBL" id="OGC33768.1"/>
    </source>
</evidence>
<name>A0A1F4TM25_UNCSA</name>
<evidence type="ECO:0000313" key="3">
    <source>
        <dbReference type="Proteomes" id="UP000177309"/>
    </source>
</evidence>
<reference evidence="2 3" key="1">
    <citation type="journal article" date="2016" name="Nat. Commun.">
        <title>Thousands of microbial genomes shed light on interconnected biogeochemical processes in an aquifer system.</title>
        <authorList>
            <person name="Anantharaman K."/>
            <person name="Brown C.T."/>
            <person name="Hug L.A."/>
            <person name="Sharon I."/>
            <person name="Castelle C.J."/>
            <person name="Probst A.J."/>
            <person name="Thomas B.C."/>
            <person name="Singh A."/>
            <person name="Wilkins M.J."/>
            <person name="Karaoz U."/>
            <person name="Brodie E.L."/>
            <person name="Williams K.H."/>
            <person name="Hubbard S.S."/>
            <person name="Banfield J.F."/>
        </authorList>
    </citation>
    <scope>NUCLEOTIDE SEQUENCE [LARGE SCALE GENOMIC DNA]</scope>
</reference>
<organism evidence="2 3">
    <name type="scientific">candidate division WOR-1 bacterium RIFOXYC2_FULL_41_25</name>
    <dbReference type="NCBI Taxonomy" id="1802586"/>
    <lineage>
        <taxon>Bacteria</taxon>
        <taxon>Bacillati</taxon>
        <taxon>Saganbacteria</taxon>
    </lineage>
</organism>
<feature type="signal peptide" evidence="1">
    <location>
        <begin position="1"/>
        <end position="23"/>
    </location>
</feature>
<sequence length="379" mass="41713">MRKFVLLLIVAMLSFGFVSQAKAVDSMGADEDQVTANQMADYKEDVNKAIADLNSKIQAVDAKVDKGATVSGRAYIAYESWLKNAGAAPTIYNKFAIHRVYLDYKKSLADDAAVRITTDMGNESTLSAQNNIYLKYAYFDLSNFSKHVPLTSLIGLQTVRLGQSATHWIDFMQEFWTFRYVEKTLTDYYSFFGSGSADLGLAALGSFNLLGNALDYHFTLMNGAGYKSAETNTSKNIALKIKAQPFAWDKNKVTVAAGYVYEGLDLSSFNTGTATKKLTAMAALNFARGILFAEYANNADSSTTPGGTSVGGQYELVGNTNLFGRLDNYKKSGSNYVYTIAGLEYNWGKNVKLALDYRNETKDGADYNNVMAVNTRVKW</sequence>
<dbReference type="EMBL" id="MEUI01000028">
    <property type="protein sequence ID" value="OGC33768.1"/>
    <property type="molecule type" value="Genomic_DNA"/>
</dbReference>
<dbReference type="InterPro" id="IPR023614">
    <property type="entry name" value="Porin_dom_sf"/>
</dbReference>
<gene>
    <name evidence="2" type="ORF">A2462_00635</name>
</gene>
<dbReference type="Gene3D" id="2.40.160.10">
    <property type="entry name" value="Porin"/>
    <property type="match status" value="1"/>
</dbReference>
<evidence type="ECO:0008006" key="4">
    <source>
        <dbReference type="Google" id="ProtNLM"/>
    </source>
</evidence>
<comment type="caution">
    <text evidence="2">The sequence shown here is derived from an EMBL/GenBank/DDBJ whole genome shotgun (WGS) entry which is preliminary data.</text>
</comment>
<dbReference type="SUPFAM" id="SSF56935">
    <property type="entry name" value="Porins"/>
    <property type="match status" value="1"/>
</dbReference>
<proteinExistence type="predicted"/>
<dbReference type="AlphaFoldDB" id="A0A1F4TM25"/>
<feature type="chain" id="PRO_5009514590" description="Porin domain-containing protein" evidence="1">
    <location>
        <begin position="24"/>
        <end position="379"/>
    </location>
</feature>
<evidence type="ECO:0000256" key="1">
    <source>
        <dbReference type="SAM" id="SignalP"/>
    </source>
</evidence>